<dbReference type="Pfam" id="PF00392">
    <property type="entry name" value="GntR"/>
    <property type="match status" value="1"/>
</dbReference>
<dbReference type="PRINTS" id="PR00035">
    <property type="entry name" value="HTHGNTR"/>
</dbReference>
<dbReference type="CDD" id="cd07377">
    <property type="entry name" value="WHTH_GntR"/>
    <property type="match status" value="1"/>
</dbReference>
<dbReference type="Gene3D" id="1.20.120.530">
    <property type="entry name" value="GntR ligand-binding domain-like"/>
    <property type="match status" value="1"/>
</dbReference>
<keyword evidence="3" id="KW-0804">Transcription</keyword>
<keyword evidence="6" id="KW-1185">Reference proteome</keyword>
<evidence type="ECO:0000313" key="6">
    <source>
        <dbReference type="Proteomes" id="UP000295711"/>
    </source>
</evidence>
<evidence type="ECO:0000313" key="5">
    <source>
        <dbReference type="EMBL" id="TCO84591.1"/>
    </source>
</evidence>
<proteinExistence type="predicted"/>
<evidence type="ECO:0000256" key="1">
    <source>
        <dbReference type="ARBA" id="ARBA00023015"/>
    </source>
</evidence>
<evidence type="ECO:0000259" key="4">
    <source>
        <dbReference type="PROSITE" id="PS50949"/>
    </source>
</evidence>
<keyword evidence="5" id="KW-0670">Pyruvate</keyword>
<dbReference type="AlphaFoldDB" id="A0A4R2LWQ7"/>
<evidence type="ECO:0000256" key="2">
    <source>
        <dbReference type="ARBA" id="ARBA00023125"/>
    </source>
</evidence>
<dbReference type="RefSeq" id="WP_257591944.1">
    <property type="nucleotide sequence ID" value="NZ_JANKAQ010000008.1"/>
</dbReference>
<dbReference type="Gene3D" id="1.10.10.10">
    <property type="entry name" value="Winged helix-like DNA-binding domain superfamily/Winged helix DNA-binding domain"/>
    <property type="match status" value="1"/>
</dbReference>
<dbReference type="InterPro" id="IPR036390">
    <property type="entry name" value="WH_DNA-bd_sf"/>
</dbReference>
<keyword evidence="1" id="KW-0805">Transcription regulation</keyword>
<dbReference type="PANTHER" id="PTHR43537">
    <property type="entry name" value="TRANSCRIPTIONAL REGULATOR, GNTR FAMILY"/>
    <property type="match status" value="1"/>
</dbReference>
<dbReference type="PANTHER" id="PTHR43537:SF5">
    <property type="entry name" value="UXU OPERON TRANSCRIPTIONAL REGULATOR"/>
    <property type="match status" value="1"/>
</dbReference>
<dbReference type="SMART" id="SM00895">
    <property type="entry name" value="FCD"/>
    <property type="match status" value="1"/>
</dbReference>
<dbReference type="InterPro" id="IPR008920">
    <property type="entry name" value="TF_FadR/GntR_C"/>
</dbReference>
<dbReference type="Pfam" id="PF07729">
    <property type="entry name" value="FCD"/>
    <property type="match status" value="1"/>
</dbReference>
<keyword evidence="2" id="KW-0238">DNA-binding</keyword>
<name>A0A4R2LWQ7_9FIRM</name>
<dbReference type="GO" id="GO:0003700">
    <property type="term" value="F:DNA-binding transcription factor activity"/>
    <property type="evidence" value="ECO:0007669"/>
    <property type="project" value="InterPro"/>
</dbReference>
<dbReference type="GO" id="GO:0003677">
    <property type="term" value="F:DNA binding"/>
    <property type="evidence" value="ECO:0007669"/>
    <property type="project" value="UniProtKB-KW"/>
</dbReference>
<dbReference type="EMBL" id="SLXA01000006">
    <property type="protein sequence ID" value="TCO84591.1"/>
    <property type="molecule type" value="Genomic_DNA"/>
</dbReference>
<dbReference type="PROSITE" id="PS50949">
    <property type="entry name" value="HTH_GNTR"/>
    <property type="match status" value="1"/>
</dbReference>
<accession>A0A4R2LWQ7</accession>
<sequence>MEKSYEKVVDFVQKQILDGVYGTGDKLPSEREMALQLNVSRTSVREGIRILEQMGALSCQQGSGNYITGNFENTLIRVMTLMFAVEGTSYREISEFRFALEYQALSLSVHHATEEQIEEMEYHMSMLETAQEENVRSKHDKRIHYLVVEASHNNYLIVNFLALTQVMDRYVKDMRVRILKDEKNREGLMQTHRDLIKAVKDKNVQLGQEALNRHFVYIYNYLDS</sequence>
<dbReference type="SMART" id="SM00345">
    <property type="entry name" value="HTH_GNTR"/>
    <property type="match status" value="1"/>
</dbReference>
<dbReference type="InterPro" id="IPR011711">
    <property type="entry name" value="GntR_C"/>
</dbReference>
<dbReference type="SUPFAM" id="SSF48008">
    <property type="entry name" value="GntR ligand-binding domain-like"/>
    <property type="match status" value="1"/>
</dbReference>
<organism evidence="5 6">
    <name type="scientific">Frisingicoccus caecimuris</name>
    <dbReference type="NCBI Taxonomy" id="1796636"/>
    <lineage>
        <taxon>Bacteria</taxon>
        <taxon>Bacillati</taxon>
        <taxon>Bacillota</taxon>
        <taxon>Clostridia</taxon>
        <taxon>Lachnospirales</taxon>
        <taxon>Lachnospiraceae</taxon>
        <taxon>Frisingicoccus</taxon>
    </lineage>
</organism>
<protein>
    <submittedName>
        <fullName evidence="5">GntR family transcriptional repressor for pyruvate dehydrogenase complex</fullName>
    </submittedName>
</protein>
<dbReference type="Proteomes" id="UP000295711">
    <property type="component" value="Unassembled WGS sequence"/>
</dbReference>
<feature type="domain" description="HTH gntR-type" evidence="4">
    <location>
        <begin position="2"/>
        <end position="70"/>
    </location>
</feature>
<reference evidence="5 6" key="1">
    <citation type="submission" date="2019-03" db="EMBL/GenBank/DDBJ databases">
        <title>Genomic Encyclopedia of Type Strains, Phase IV (KMG-IV): sequencing the most valuable type-strain genomes for metagenomic binning, comparative biology and taxonomic classification.</title>
        <authorList>
            <person name="Goeker M."/>
        </authorList>
    </citation>
    <scope>NUCLEOTIDE SEQUENCE [LARGE SCALE GENOMIC DNA]</scope>
    <source>
        <strain evidence="5 6">DSM 28559</strain>
    </source>
</reference>
<gene>
    <name evidence="5" type="ORF">EV212_10618</name>
</gene>
<comment type="caution">
    <text evidence="5">The sequence shown here is derived from an EMBL/GenBank/DDBJ whole genome shotgun (WGS) entry which is preliminary data.</text>
</comment>
<evidence type="ECO:0000256" key="3">
    <source>
        <dbReference type="ARBA" id="ARBA00023163"/>
    </source>
</evidence>
<dbReference type="InterPro" id="IPR036388">
    <property type="entry name" value="WH-like_DNA-bd_sf"/>
</dbReference>
<dbReference type="SUPFAM" id="SSF46785">
    <property type="entry name" value="Winged helix' DNA-binding domain"/>
    <property type="match status" value="1"/>
</dbReference>
<dbReference type="InterPro" id="IPR000524">
    <property type="entry name" value="Tscrpt_reg_HTH_GntR"/>
</dbReference>